<evidence type="ECO:0000313" key="9">
    <source>
        <dbReference type="EMBL" id="EAV46759.1"/>
    </source>
</evidence>
<dbReference type="PANTHER" id="PTHR42844:SF1">
    <property type="entry name" value="DIHYDRONEOPTERIN ALDOLASE 1-RELATED"/>
    <property type="match status" value="1"/>
</dbReference>
<evidence type="ECO:0000256" key="3">
    <source>
        <dbReference type="ARBA" id="ARBA00005708"/>
    </source>
</evidence>
<organism evidence="9 10">
    <name type="scientific">Methylophilales bacterium HTCC2181</name>
    <dbReference type="NCBI Taxonomy" id="383631"/>
    <lineage>
        <taxon>Bacteria</taxon>
        <taxon>Pseudomonadati</taxon>
        <taxon>Pseudomonadota</taxon>
        <taxon>Betaproteobacteria</taxon>
        <taxon>Nitrosomonadales</taxon>
        <taxon>OM43 clade</taxon>
    </lineage>
</organism>
<dbReference type="NCBIfam" id="TIGR00526">
    <property type="entry name" value="folB_dom"/>
    <property type="match status" value="1"/>
</dbReference>
<evidence type="ECO:0000256" key="1">
    <source>
        <dbReference type="ARBA" id="ARBA00001353"/>
    </source>
</evidence>
<accession>A0P5E9</accession>
<dbReference type="InterPro" id="IPR043133">
    <property type="entry name" value="GTP-CH-I_C/QueF"/>
</dbReference>
<keyword evidence="10" id="KW-1185">Reference proteome</keyword>
<evidence type="ECO:0000256" key="4">
    <source>
        <dbReference type="ARBA" id="ARBA00013043"/>
    </source>
</evidence>
<dbReference type="SMART" id="SM00905">
    <property type="entry name" value="FolB"/>
    <property type="match status" value="1"/>
</dbReference>
<evidence type="ECO:0000259" key="8">
    <source>
        <dbReference type="SMART" id="SM00905"/>
    </source>
</evidence>
<dbReference type="EMBL" id="AAUX01000001">
    <property type="protein sequence ID" value="EAV46759.1"/>
    <property type="molecule type" value="Genomic_DNA"/>
</dbReference>
<dbReference type="PANTHER" id="PTHR42844">
    <property type="entry name" value="DIHYDRONEOPTERIN ALDOLASE 1-RELATED"/>
    <property type="match status" value="1"/>
</dbReference>
<dbReference type="OrthoDB" id="9810587at2"/>
<keyword evidence="5" id="KW-0289">Folate biosynthesis</keyword>
<comment type="pathway">
    <text evidence="2">Cofactor biosynthesis; tetrahydrofolate biosynthesis; 2-amino-4-hydroxy-6-hydroxymethyl-7,8-dihydropteridine diphosphate from 7,8-dihydroneopterin triphosphate: step 3/4.</text>
</comment>
<comment type="catalytic activity">
    <reaction evidence="1">
        <text>7,8-dihydroneopterin = 6-hydroxymethyl-7,8-dihydropterin + glycolaldehyde</text>
        <dbReference type="Rhea" id="RHEA:10540"/>
        <dbReference type="ChEBI" id="CHEBI:17001"/>
        <dbReference type="ChEBI" id="CHEBI:17071"/>
        <dbReference type="ChEBI" id="CHEBI:44841"/>
        <dbReference type="EC" id="4.1.2.25"/>
    </reaction>
</comment>
<dbReference type="GO" id="GO:0046656">
    <property type="term" value="P:folic acid biosynthetic process"/>
    <property type="evidence" value="ECO:0007669"/>
    <property type="project" value="UniProtKB-KW"/>
</dbReference>
<evidence type="ECO:0000256" key="6">
    <source>
        <dbReference type="ARBA" id="ARBA00023239"/>
    </source>
</evidence>
<comment type="similarity">
    <text evidence="3">Belongs to the DHNA family.</text>
</comment>
<dbReference type="AlphaFoldDB" id="A0P5E9"/>
<dbReference type="Gene3D" id="3.30.1130.10">
    <property type="match status" value="1"/>
</dbReference>
<dbReference type="SUPFAM" id="SSF55620">
    <property type="entry name" value="Tetrahydrobiopterin biosynthesis enzymes-like"/>
    <property type="match status" value="1"/>
</dbReference>
<dbReference type="GO" id="GO:0005737">
    <property type="term" value="C:cytoplasm"/>
    <property type="evidence" value="ECO:0007669"/>
    <property type="project" value="TreeGrafter"/>
</dbReference>
<evidence type="ECO:0000313" key="10">
    <source>
        <dbReference type="Proteomes" id="UP000054262"/>
    </source>
</evidence>
<gene>
    <name evidence="9" type="ORF">MB2181_01760</name>
</gene>
<evidence type="ECO:0000256" key="2">
    <source>
        <dbReference type="ARBA" id="ARBA00005013"/>
    </source>
</evidence>
<dbReference type="Pfam" id="PF02152">
    <property type="entry name" value="FolB"/>
    <property type="match status" value="1"/>
</dbReference>
<dbReference type="EC" id="4.1.2.25" evidence="4"/>
<evidence type="ECO:0000256" key="5">
    <source>
        <dbReference type="ARBA" id="ARBA00022909"/>
    </source>
</evidence>
<feature type="domain" description="Dihydroneopterin aldolase/epimerase" evidence="8">
    <location>
        <begin position="5"/>
        <end position="115"/>
    </location>
</feature>
<dbReference type="InterPro" id="IPR006157">
    <property type="entry name" value="FolB_dom"/>
</dbReference>
<evidence type="ECO:0000256" key="7">
    <source>
        <dbReference type="ARBA" id="ARBA00032903"/>
    </source>
</evidence>
<proteinExistence type="inferred from homology"/>
<protein>
    <recommendedName>
        <fullName evidence="4">dihydroneopterin aldolase</fullName>
        <ecNumber evidence="4">4.1.2.25</ecNumber>
    </recommendedName>
    <alternativeName>
        <fullName evidence="7">7,8-dihydroneopterin aldolase</fullName>
    </alternativeName>
</protein>
<keyword evidence="6" id="KW-0456">Lyase</keyword>
<reference evidence="9 10" key="1">
    <citation type="submission" date="2006-11" db="EMBL/GenBank/DDBJ databases">
        <authorList>
            <person name="Giovannoni S."/>
            <person name="Vergin K."/>
            <person name="Ferriera S."/>
            <person name="Johnson J."/>
            <person name="Kravitz S."/>
            <person name="Beeson K."/>
            <person name="Sutton G."/>
            <person name="Rogers Y.-H."/>
            <person name="Friedman R."/>
            <person name="Frazier M."/>
            <person name="Venter J.C."/>
        </authorList>
    </citation>
    <scope>NUCLEOTIDE SEQUENCE [LARGE SCALE GENOMIC DNA]</scope>
    <source>
        <strain evidence="9 10">HTCC2181</strain>
    </source>
</reference>
<name>A0P5E9_9PROT</name>
<sequence length="115" mass="13265">MSNYIFLHGLQIKTKIGVPDFEREHYQNLHIDIDIELKKHSPFDSDDIDETLDYAQIEKIIVTIGDNHSYKLLESLGEEIVSTIKRQFAIKAIELKIAKNKILPSTDFVGVILKR</sequence>
<comment type="caution">
    <text evidence="9">The sequence shown here is derived from an EMBL/GenBank/DDBJ whole genome shotgun (WGS) entry which is preliminary data.</text>
</comment>
<dbReference type="GO" id="GO:0004150">
    <property type="term" value="F:dihydroneopterin aldolase activity"/>
    <property type="evidence" value="ECO:0007669"/>
    <property type="project" value="UniProtKB-EC"/>
</dbReference>
<dbReference type="Proteomes" id="UP000054262">
    <property type="component" value="Unassembled WGS sequence"/>
</dbReference>
<dbReference type="InterPro" id="IPR006156">
    <property type="entry name" value="Dihydroneopterin_aldolase"/>
</dbReference>